<proteinExistence type="predicted"/>
<keyword evidence="1" id="KW-0175">Coiled coil</keyword>
<evidence type="ECO:0008006" key="4">
    <source>
        <dbReference type="Google" id="ProtNLM"/>
    </source>
</evidence>
<dbReference type="KEGG" id="lmt:LMRG_02388"/>
<protein>
    <recommendedName>
        <fullName evidence="4">DNA double-strand break repair Rad50 ATPase</fullName>
    </recommendedName>
</protein>
<organism evidence="2 3">
    <name type="scientific">Listeria monocytogenes serotype 1/2a (strain 10403S)</name>
    <dbReference type="NCBI Taxonomy" id="393133"/>
    <lineage>
        <taxon>Bacteria</taxon>
        <taxon>Bacillati</taxon>
        <taxon>Bacillota</taxon>
        <taxon>Bacilli</taxon>
        <taxon>Bacillales</taxon>
        <taxon>Listeriaceae</taxon>
        <taxon>Listeria</taxon>
    </lineage>
</organism>
<sequence length="122" mass="14588">MDAKSQQVEAQLQLLKKEQAAAEDFLQDLQRQQNEQEWLAEDVARVNQEERESLEFLREVWQGAESRSFGYYLADLQEEEKQVWHKKIQANQEECQQKITDCRKSIYQLENQQQGLRKELSQ</sequence>
<dbReference type="EMBL" id="CP002002">
    <property type="protein sequence ID" value="AEO05156.1"/>
    <property type="molecule type" value="Genomic_DNA"/>
</dbReference>
<feature type="coiled-coil region" evidence="1">
    <location>
        <begin position="12"/>
        <end position="49"/>
    </location>
</feature>
<dbReference type="RefSeq" id="WP_014600384.1">
    <property type="nucleotide sequence ID" value="NC_017544.1"/>
</dbReference>
<dbReference type="HOGENOM" id="CLU_164694_0_0_9"/>
<evidence type="ECO:0000313" key="3">
    <source>
        <dbReference type="Proteomes" id="UP000001288"/>
    </source>
</evidence>
<dbReference type="AlphaFoldDB" id="A0A0H3G8I8"/>
<dbReference type="Proteomes" id="UP000001288">
    <property type="component" value="Chromosome"/>
</dbReference>
<reference evidence="3" key="1">
    <citation type="submission" date="2010-04" db="EMBL/GenBank/DDBJ databases">
        <title>The genome sequence of Listeria monocytogenes strain 10403S.</title>
        <authorList>
            <consortium name="The Broad Institute Genome Sequencing Platform"/>
            <consortium name="The Broad Institute Genome Sequencing Center for Infectious Disease."/>
            <person name="Borowsky M."/>
            <person name="Borodovsky M."/>
            <person name="Young S.K."/>
            <person name="Zeng Q."/>
            <person name="Koehrsen M."/>
            <person name="Fitzgerald M."/>
            <person name="Wiedmann M."/>
            <person name="Swaminathan B."/>
            <person name="Lauer P."/>
            <person name="Portnoy D."/>
            <person name="Cossart P."/>
            <person name="Buchrieser C."/>
            <person name="Higgins D."/>
            <person name="Abouelleil A."/>
            <person name="Alvarado L."/>
            <person name="Arachchi H.M."/>
            <person name="Berlin A."/>
            <person name="Borenstein D."/>
            <person name="Brown A."/>
            <person name="Chapman S.B."/>
            <person name="Chen Z."/>
            <person name="Dunbar C.D."/>
            <person name="Engels R."/>
            <person name="Freedman E."/>
            <person name="Gearin G."/>
            <person name="Gellesch M."/>
            <person name="Goldberg J."/>
            <person name="Griggs A."/>
            <person name="Gujja S."/>
            <person name="Heilman E."/>
            <person name="Heiman D."/>
            <person name="Howarth C."/>
            <person name="Jen D."/>
            <person name="Larson L."/>
            <person name="Lui A."/>
            <person name="MacDonald J."/>
            <person name="Mehta T."/>
            <person name="Montmayeur A."/>
            <person name="Neiman D."/>
            <person name="Park D."/>
            <person name="Pearson M."/>
            <person name="Priest M."/>
            <person name="Richards J."/>
            <person name="Roberts A."/>
            <person name="Saif S."/>
            <person name="Shea T."/>
            <person name="Shenoy N."/>
            <person name="Sisk P."/>
            <person name="Stolte C."/>
            <person name="Sykes S."/>
            <person name="Walk T."/>
            <person name="White J."/>
            <person name="Yandava C."/>
            <person name="Haas B."/>
            <person name="Nusbaum C."/>
            <person name="Birren B."/>
        </authorList>
    </citation>
    <scope>NUCLEOTIDE SEQUENCE [LARGE SCALE GENOMIC DNA]</scope>
    <source>
        <strain evidence="3">10403S</strain>
    </source>
</reference>
<evidence type="ECO:0000256" key="1">
    <source>
        <dbReference type="SAM" id="Coils"/>
    </source>
</evidence>
<evidence type="ECO:0000313" key="2">
    <source>
        <dbReference type="EMBL" id="AEO05156.1"/>
    </source>
</evidence>
<accession>A0A0H3G8I8</accession>
<gene>
    <name evidence="2" type="ordered locus">LMRG_02388</name>
</gene>
<name>A0A0H3G8I8_LISM4</name>